<proteinExistence type="inferred from homology"/>
<dbReference type="EC" id="2.4.1.-" evidence="12"/>
<feature type="transmembrane region" description="Helical" evidence="12">
    <location>
        <begin position="387"/>
        <end position="403"/>
    </location>
</feature>
<dbReference type="InterPro" id="IPR007315">
    <property type="entry name" value="PIG-V/Gpi18"/>
</dbReference>
<feature type="transmembrane region" description="Helical" evidence="12">
    <location>
        <begin position="221"/>
        <end position="239"/>
    </location>
</feature>
<evidence type="ECO:0000256" key="6">
    <source>
        <dbReference type="ARBA" id="ARBA00022676"/>
    </source>
</evidence>
<dbReference type="GO" id="GO:0005789">
    <property type="term" value="C:endoplasmic reticulum membrane"/>
    <property type="evidence" value="ECO:0007669"/>
    <property type="project" value="UniProtKB-SubCell"/>
</dbReference>
<evidence type="ECO:0000256" key="10">
    <source>
        <dbReference type="ARBA" id="ARBA00022989"/>
    </source>
</evidence>
<feature type="transmembrane region" description="Helical" evidence="12">
    <location>
        <begin position="15"/>
        <end position="35"/>
    </location>
</feature>
<dbReference type="PANTHER" id="PTHR12468:SF2">
    <property type="entry name" value="GPI MANNOSYLTRANSFERASE 2"/>
    <property type="match status" value="1"/>
</dbReference>
<feature type="transmembrane region" description="Helical" evidence="12">
    <location>
        <begin position="251"/>
        <end position="270"/>
    </location>
</feature>
<comment type="subcellular location">
    <subcellularLocation>
        <location evidence="1 12">Endoplasmic reticulum membrane</location>
        <topology evidence="1 12">Multi-pass membrane protein</topology>
    </subcellularLocation>
</comment>
<feature type="transmembrane region" description="Helical" evidence="12">
    <location>
        <begin position="199"/>
        <end position="215"/>
    </location>
</feature>
<keyword evidence="11 12" id="KW-0472">Membrane</keyword>
<feature type="transmembrane region" description="Helical" evidence="12">
    <location>
        <begin position="145"/>
        <end position="165"/>
    </location>
</feature>
<keyword evidence="7 12" id="KW-0808">Transferase</keyword>
<evidence type="ECO:0000256" key="5">
    <source>
        <dbReference type="ARBA" id="ARBA00022502"/>
    </source>
</evidence>
<dbReference type="Proteomes" id="UP000030752">
    <property type="component" value="Unassembled WGS sequence"/>
</dbReference>
<name>W2RLJ7_CYPE1</name>
<dbReference type="GO" id="GO:0004376">
    <property type="term" value="F:GPI mannosyltransferase activity"/>
    <property type="evidence" value="ECO:0007669"/>
    <property type="project" value="InterPro"/>
</dbReference>
<dbReference type="GO" id="GO:0006506">
    <property type="term" value="P:GPI anchor biosynthetic process"/>
    <property type="evidence" value="ECO:0007669"/>
    <property type="project" value="UniProtKB-UniPathway"/>
</dbReference>
<organism evidence="13 14">
    <name type="scientific">Cyphellophora europaea (strain CBS 101466)</name>
    <name type="common">Phialophora europaea</name>
    <dbReference type="NCBI Taxonomy" id="1220924"/>
    <lineage>
        <taxon>Eukaryota</taxon>
        <taxon>Fungi</taxon>
        <taxon>Dikarya</taxon>
        <taxon>Ascomycota</taxon>
        <taxon>Pezizomycotina</taxon>
        <taxon>Eurotiomycetes</taxon>
        <taxon>Chaetothyriomycetidae</taxon>
        <taxon>Chaetothyriales</taxon>
        <taxon>Cyphellophoraceae</taxon>
        <taxon>Cyphellophora</taxon>
    </lineage>
</organism>
<keyword evidence="6 12" id="KW-0328">Glycosyltransferase</keyword>
<dbReference type="OrthoDB" id="10252502at2759"/>
<evidence type="ECO:0000256" key="12">
    <source>
        <dbReference type="RuleBase" id="RU363112"/>
    </source>
</evidence>
<keyword evidence="8 12" id="KW-0812">Transmembrane</keyword>
<gene>
    <name evidence="13" type="ORF">HMPREF1541_08861</name>
</gene>
<evidence type="ECO:0000256" key="7">
    <source>
        <dbReference type="ARBA" id="ARBA00022679"/>
    </source>
</evidence>
<sequence>MSEHIPRHLTLKHPLSTLSVIFGIWKAVLLLLALASPGPGYDTSTTLLDWPERYTLLSKLVRWDSIYFTQIAQHGHLFEQEWAWGTGITSVLAWGSRLLFATSSPSTWQITVSGLLLSHLTSWMSMMLVWLISAHLAVGTSDAKAQVAFVAALLYIVSPAGIFLSAPYSESLFAALNLLGFHLFLLGRNGHARGATARAALMTVCGGLASGLATAVRSNGILSGMLYGWDASLSLLALLDQGLRTQQVTRLLSLIVGGCAVGAGMMLPQYQGYVEYCTGHMESELRPWCKNTIPSIFTFVQSHYWNVGAFRYWTLSNLPLFLIAAPTLTVLLYSAYGCIRMKLTPPKLQAQAQHSDSVYLAVPQVVLAVLAITNYHVQIITRLSSGYPYWYLWLALTNVYGLSDARFLKIVVKWMVLYATIQAGLYASFLPPA</sequence>
<evidence type="ECO:0000256" key="4">
    <source>
        <dbReference type="ARBA" id="ARBA00013795"/>
    </source>
</evidence>
<dbReference type="UniPathway" id="UPA00196"/>
<feature type="transmembrane region" description="Helical" evidence="12">
    <location>
        <begin position="357"/>
        <end position="375"/>
    </location>
</feature>
<evidence type="ECO:0000256" key="11">
    <source>
        <dbReference type="ARBA" id="ARBA00023136"/>
    </source>
</evidence>
<dbReference type="EMBL" id="KB822725">
    <property type="protein sequence ID" value="ETN36583.1"/>
    <property type="molecule type" value="Genomic_DNA"/>
</dbReference>
<evidence type="ECO:0000256" key="2">
    <source>
        <dbReference type="ARBA" id="ARBA00004687"/>
    </source>
</evidence>
<dbReference type="AlphaFoldDB" id="W2RLJ7"/>
<evidence type="ECO:0000313" key="14">
    <source>
        <dbReference type="Proteomes" id="UP000030752"/>
    </source>
</evidence>
<comment type="function">
    <text evidence="12">Mannosyltransferase involved in glycosylphosphatidylinositol-anchor biosynthesis.</text>
</comment>
<evidence type="ECO:0000256" key="1">
    <source>
        <dbReference type="ARBA" id="ARBA00004477"/>
    </source>
</evidence>
<dbReference type="InParanoid" id="W2RLJ7"/>
<keyword evidence="9 12" id="KW-0256">Endoplasmic reticulum</keyword>
<dbReference type="GO" id="GO:0031501">
    <property type="term" value="C:mannosyltransferase complex"/>
    <property type="evidence" value="ECO:0007669"/>
    <property type="project" value="TreeGrafter"/>
</dbReference>
<feature type="transmembrane region" description="Helical" evidence="12">
    <location>
        <begin position="410"/>
        <end position="429"/>
    </location>
</feature>
<comment type="similarity">
    <text evidence="3 12">Belongs to the PIGV family.</text>
</comment>
<evidence type="ECO:0000256" key="8">
    <source>
        <dbReference type="ARBA" id="ARBA00022692"/>
    </source>
</evidence>
<dbReference type="GeneID" id="19976200"/>
<dbReference type="FunCoup" id="W2RLJ7">
    <property type="interactions" value="287"/>
</dbReference>
<dbReference type="VEuPathDB" id="FungiDB:HMPREF1541_08861"/>
<reference evidence="13 14" key="1">
    <citation type="submission" date="2013-03" db="EMBL/GenBank/DDBJ databases">
        <title>The Genome Sequence of Phialophora europaea CBS 101466.</title>
        <authorList>
            <consortium name="The Broad Institute Genomics Platform"/>
            <person name="Cuomo C."/>
            <person name="de Hoog S."/>
            <person name="Gorbushina A."/>
            <person name="Walker B."/>
            <person name="Young S.K."/>
            <person name="Zeng Q."/>
            <person name="Gargeya S."/>
            <person name="Fitzgerald M."/>
            <person name="Haas B."/>
            <person name="Abouelleil A."/>
            <person name="Allen A.W."/>
            <person name="Alvarado L."/>
            <person name="Arachchi H.M."/>
            <person name="Berlin A.M."/>
            <person name="Chapman S.B."/>
            <person name="Gainer-Dewar J."/>
            <person name="Goldberg J."/>
            <person name="Griggs A."/>
            <person name="Gujja S."/>
            <person name="Hansen M."/>
            <person name="Howarth C."/>
            <person name="Imamovic A."/>
            <person name="Ireland A."/>
            <person name="Larimer J."/>
            <person name="McCowan C."/>
            <person name="Murphy C."/>
            <person name="Pearson M."/>
            <person name="Poon T.W."/>
            <person name="Priest M."/>
            <person name="Roberts A."/>
            <person name="Saif S."/>
            <person name="Shea T."/>
            <person name="Sisk P."/>
            <person name="Sykes S."/>
            <person name="Wortman J."/>
            <person name="Nusbaum C."/>
            <person name="Birren B."/>
        </authorList>
    </citation>
    <scope>NUCLEOTIDE SEQUENCE [LARGE SCALE GENOMIC DNA]</scope>
    <source>
        <strain evidence="13 14">CBS 101466</strain>
    </source>
</reference>
<evidence type="ECO:0000256" key="9">
    <source>
        <dbReference type="ARBA" id="ARBA00022824"/>
    </source>
</evidence>
<evidence type="ECO:0000256" key="3">
    <source>
        <dbReference type="ARBA" id="ARBA00008698"/>
    </source>
</evidence>
<keyword evidence="10 12" id="KW-1133">Transmembrane helix</keyword>
<feature type="transmembrane region" description="Helical" evidence="12">
    <location>
        <begin position="171"/>
        <end position="187"/>
    </location>
</feature>
<protein>
    <recommendedName>
        <fullName evidence="4 12">GPI mannosyltransferase 2</fullName>
        <ecNumber evidence="12">2.4.1.-</ecNumber>
    </recommendedName>
</protein>
<dbReference type="Pfam" id="PF04188">
    <property type="entry name" value="Mannosyl_trans2"/>
    <property type="match status" value="1"/>
</dbReference>
<comment type="pathway">
    <text evidence="2 12">Glycolipid biosynthesis; glycosylphosphatidylinositol-anchor biosynthesis.</text>
</comment>
<dbReference type="eggNOG" id="KOG2647">
    <property type="taxonomic scope" value="Eukaryota"/>
</dbReference>
<comment type="caution">
    <text evidence="12">Lacks conserved residue(s) required for the propagation of feature annotation.</text>
</comment>
<keyword evidence="5 12" id="KW-0337">GPI-anchor biosynthesis</keyword>
<feature type="transmembrane region" description="Helical" evidence="12">
    <location>
        <begin position="318"/>
        <end position="336"/>
    </location>
</feature>
<dbReference type="RefSeq" id="XP_008721401.1">
    <property type="nucleotide sequence ID" value="XM_008723179.1"/>
</dbReference>
<feature type="transmembrane region" description="Helical" evidence="12">
    <location>
        <begin position="108"/>
        <end position="133"/>
    </location>
</feature>
<keyword evidence="14" id="KW-1185">Reference proteome</keyword>
<dbReference type="PANTHER" id="PTHR12468">
    <property type="entry name" value="GPI MANNOSYLTRANSFERASE 2"/>
    <property type="match status" value="1"/>
</dbReference>
<evidence type="ECO:0000313" key="13">
    <source>
        <dbReference type="EMBL" id="ETN36583.1"/>
    </source>
</evidence>
<dbReference type="HOGENOM" id="CLU_029048_0_0_1"/>
<accession>W2RLJ7</accession>
<dbReference type="STRING" id="1220924.W2RLJ7"/>
<dbReference type="GO" id="GO:0000009">
    <property type="term" value="F:alpha-1,6-mannosyltransferase activity"/>
    <property type="evidence" value="ECO:0007669"/>
    <property type="project" value="InterPro"/>
</dbReference>